<evidence type="ECO:0000256" key="5">
    <source>
        <dbReference type="ARBA" id="ARBA00023004"/>
    </source>
</evidence>
<keyword evidence="6" id="KW-0503">Monooxygenase</keyword>
<dbReference type="Pfam" id="PF00067">
    <property type="entry name" value="p450"/>
    <property type="match status" value="1"/>
</dbReference>
<dbReference type="AlphaFoldDB" id="A0ABD2MTD8"/>
<dbReference type="PRINTS" id="PR00463">
    <property type="entry name" value="EP450I"/>
</dbReference>
<feature type="signal peptide" evidence="8">
    <location>
        <begin position="1"/>
        <end position="23"/>
    </location>
</feature>
<dbReference type="SUPFAM" id="SSF48264">
    <property type="entry name" value="Cytochrome P450"/>
    <property type="match status" value="1"/>
</dbReference>
<dbReference type="GO" id="GO:0004497">
    <property type="term" value="F:monooxygenase activity"/>
    <property type="evidence" value="ECO:0007669"/>
    <property type="project" value="UniProtKB-KW"/>
</dbReference>
<proteinExistence type="inferred from homology"/>
<name>A0ABD2MTD8_9CUCU</name>
<comment type="caution">
    <text evidence="9">The sequence shown here is derived from an EMBL/GenBank/DDBJ whole genome shotgun (WGS) entry which is preliminary data.</text>
</comment>
<evidence type="ECO:0000313" key="9">
    <source>
        <dbReference type="EMBL" id="KAL3269718.1"/>
    </source>
</evidence>
<dbReference type="GO" id="GO:0046872">
    <property type="term" value="F:metal ion binding"/>
    <property type="evidence" value="ECO:0007669"/>
    <property type="project" value="UniProtKB-KW"/>
</dbReference>
<evidence type="ECO:0000256" key="2">
    <source>
        <dbReference type="ARBA" id="ARBA00010617"/>
    </source>
</evidence>
<keyword evidence="7" id="KW-0349">Heme</keyword>
<sequence>MFSYLLGAFLILLLSIIWQRKKNLPPGPWSLPIIGYLPWLDSKKPYKTLHALAKKYGPVYGLYMGNIYTVVLSDAKIIRKVFSKDSTTGRAPLYLTHGLMKGCGLICAQGELWKDQRKFVHNCLRKIGGAKVGSHRNDMEDLIRKNVDGFLEYVTTLGNPATFFASEHLRHSLGSVMNSIVFGECWTKEDKTWKYLQHLQEEGIKYIGIAGPLNFIPIMRFIPTYRKTVEFLTEGLRTTHKIYDEIIHKHQQILEDNIKINSEYEPSNFLESFLMEKKKRGTSPESKFYSYEQLRYLLADMFGAGLDTTLTTLNWYLLFMSINGDFQNKVREELLSVLQKRTPVMEDFQYLPLFEASVAEVQRIRSTVPIGIPHGTLDDIEIEGYNIPSNSMVVPLLWAVHMDDKVWKNPEYFDPFRFLDDNGRFYKPEAFIPFQIGKRICVGEELAKMLLYLFCSSILQNYELTIKEGIEIDLSGNCGITLTPTDYEITFKKYED</sequence>
<dbReference type="FunFam" id="1.10.630.10:FF:000036">
    <property type="entry name" value="CYtochrome P450 family"/>
    <property type="match status" value="1"/>
</dbReference>
<dbReference type="EMBL" id="JABFTP020000021">
    <property type="protein sequence ID" value="KAL3269718.1"/>
    <property type="molecule type" value="Genomic_DNA"/>
</dbReference>
<organism evidence="9 10">
    <name type="scientific">Cryptolaemus montrouzieri</name>
    <dbReference type="NCBI Taxonomy" id="559131"/>
    <lineage>
        <taxon>Eukaryota</taxon>
        <taxon>Metazoa</taxon>
        <taxon>Ecdysozoa</taxon>
        <taxon>Arthropoda</taxon>
        <taxon>Hexapoda</taxon>
        <taxon>Insecta</taxon>
        <taxon>Pterygota</taxon>
        <taxon>Neoptera</taxon>
        <taxon>Endopterygota</taxon>
        <taxon>Coleoptera</taxon>
        <taxon>Polyphaga</taxon>
        <taxon>Cucujiformia</taxon>
        <taxon>Coccinelloidea</taxon>
        <taxon>Coccinellidae</taxon>
        <taxon>Scymninae</taxon>
        <taxon>Scymnini</taxon>
        <taxon>Cryptolaemus</taxon>
    </lineage>
</organism>
<evidence type="ECO:0000256" key="3">
    <source>
        <dbReference type="ARBA" id="ARBA00022723"/>
    </source>
</evidence>
<accession>A0ABD2MTD8</accession>
<evidence type="ECO:0000256" key="7">
    <source>
        <dbReference type="PIRSR" id="PIRSR602401-1"/>
    </source>
</evidence>
<keyword evidence="4" id="KW-0560">Oxidoreductase</keyword>
<feature type="chain" id="PRO_5044796379" description="Cytochrome P450 306a1" evidence="8">
    <location>
        <begin position="24"/>
        <end position="496"/>
    </location>
</feature>
<evidence type="ECO:0000256" key="4">
    <source>
        <dbReference type="ARBA" id="ARBA00023002"/>
    </source>
</evidence>
<keyword evidence="10" id="KW-1185">Reference proteome</keyword>
<dbReference type="InterPro" id="IPR002401">
    <property type="entry name" value="Cyt_P450_E_grp-I"/>
</dbReference>
<reference evidence="9 10" key="1">
    <citation type="journal article" date="2021" name="BMC Biol.">
        <title>Horizontally acquired antibacterial genes associated with adaptive radiation of ladybird beetles.</title>
        <authorList>
            <person name="Li H.S."/>
            <person name="Tang X.F."/>
            <person name="Huang Y.H."/>
            <person name="Xu Z.Y."/>
            <person name="Chen M.L."/>
            <person name="Du X.Y."/>
            <person name="Qiu B.Y."/>
            <person name="Chen P.T."/>
            <person name="Zhang W."/>
            <person name="Slipinski A."/>
            <person name="Escalona H.E."/>
            <person name="Waterhouse R.M."/>
            <person name="Zwick A."/>
            <person name="Pang H."/>
        </authorList>
    </citation>
    <scope>NUCLEOTIDE SEQUENCE [LARGE SCALE GENOMIC DNA]</scope>
    <source>
        <strain evidence="9">SYSU2018</strain>
    </source>
</reference>
<comment type="cofactor">
    <cofactor evidence="1 7">
        <name>heme</name>
        <dbReference type="ChEBI" id="CHEBI:30413"/>
    </cofactor>
</comment>
<dbReference type="PRINTS" id="PR00385">
    <property type="entry name" value="P450"/>
</dbReference>
<dbReference type="PANTHER" id="PTHR24300">
    <property type="entry name" value="CYTOCHROME P450 508A4-RELATED"/>
    <property type="match status" value="1"/>
</dbReference>
<dbReference type="PANTHER" id="PTHR24300:SF403">
    <property type="entry name" value="CYTOCHROME P450 306A1"/>
    <property type="match status" value="1"/>
</dbReference>
<evidence type="ECO:0000256" key="1">
    <source>
        <dbReference type="ARBA" id="ARBA00001971"/>
    </source>
</evidence>
<dbReference type="Gene3D" id="1.10.630.10">
    <property type="entry name" value="Cytochrome P450"/>
    <property type="match status" value="1"/>
</dbReference>
<comment type="similarity">
    <text evidence="2">Belongs to the cytochrome P450 family.</text>
</comment>
<dbReference type="InterPro" id="IPR036396">
    <property type="entry name" value="Cyt_P450_sf"/>
</dbReference>
<keyword evidence="3 7" id="KW-0479">Metal-binding</keyword>
<evidence type="ECO:0000256" key="8">
    <source>
        <dbReference type="SAM" id="SignalP"/>
    </source>
</evidence>
<dbReference type="InterPro" id="IPR001128">
    <property type="entry name" value="Cyt_P450"/>
</dbReference>
<evidence type="ECO:0008006" key="11">
    <source>
        <dbReference type="Google" id="ProtNLM"/>
    </source>
</evidence>
<dbReference type="Proteomes" id="UP001516400">
    <property type="component" value="Unassembled WGS sequence"/>
</dbReference>
<evidence type="ECO:0000256" key="6">
    <source>
        <dbReference type="ARBA" id="ARBA00023033"/>
    </source>
</evidence>
<dbReference type="InterPro" id="IPR050182">
    <property type="entry name" value="Cytochrome_P450_fam2"/>
</dbReference>
<evidence type="ECO:0000313" key="10">
    <source>
        <dbReference type="Proteomes" id="UP001516400"/>
    </source>
</evidence>
<keyword evidence="8" id="KW-0732">Signal</keyword>
<feature type="binding site" description="axial binding residue" evidence="7">
    <location>
        <position position="441"/>
    </location>
    <ligand>
        <name>heme</name>
        <dbReference type="ChEBI" id="CHEBI:30413"/>
    </ligand>
    <ligandPart>
        <name>Fe</name>
        <dbReference type="ChEBI" id="CHEBI:18248"/>
    </ligandPart>
</feature>
<protein>
    <recommendedName>
        <fullName evidence="11">Cytochrome P450 306a1</fullName>
    </recommendedName>
</protein>
<gene>
    <name evidence="9" type="ORF">HHI36_008778</name>
</gene>
<keyword evidence="5 7" id="KW-0408">Iron</keyword>